<feature type="region of interest" description="Disordered" evidence="1">
    <location>
        <begin position="523"/>
        <end position="553"/>
    </location>
</feature>
<comment type="caution">
    <text evidence="4">The sequence shown here is derived from an EMBL/GenBank/DDBJ whole genome shotgun (WGS) entry which is preliminary data.</text>
</comment>
<dbReference type="InterPro" id="IPR028163">
    <property type="entry name" value="HAUS_6_N"/>
</dbReference>
<feature type="domain" description="HAUS augmin-like complex subunit 6 N-terminal" evidence="3">
    <location>
        <begin position="130"/>
        <end position="213"/>
    </location>
</feature>
<dbReference type="AlphaFoldDB" id="A0A8H5LDX6"/>
<evidence type="ECO:0000313" key="5">
    <source>
        <dbReference type="Proteomes" id="UP000559027"/>
    </source>
</evidence>
<name>A0A8H5LDX6_9AGAR</name>
<protein>
    <recommendedName>
        <fullName evidence="3">HAUS augmin-like complex subunit 6 N-terminal domain-containing protein</fullName>
    </recommendedName>
</protein>
<gene>
    <name evidence="4" type="ORF">D9756_004409</name>
</gene>
<dbReference type="EMBL" id="JAACJO010000007">
    <property type="protein sequence ID" value="KAF5356346.1"/>
    <property type="molecule type" value="Genomic_DNA"/>
</dbReference>
<evidence type="ECO:0000256" key="2">
    <source>
        <dbReference type="SAM" id="SignalP"/>
    </source>
</evidence>
<evidence type="ECO:0000313" key="4">
    <source>
        <dbReference type="EMBL" id="KAF5356346.1"/>
    </source>
</evidence>
<keyword evidence="5" id="KW-1185">Reference proteome</keyword>
<feature type="signal peptide" evidence="2">
    <location>
        <begin position="1"/>
        <end position="29"/>
    </location>
</feature>
<feature type="region of interest" description="Disordered" evidence="1">
    <location>
        <begin position="457"/>
        <end position="476"/>
    </location>
</feature>
<proteinExistence type="predicted"/>
<organism evidence="4 5">
    <name type="scientific">Leucocoprinus leucothites</name>
    <dbReference type="NCBI Taxonomy" id="201217"/>
    <lineage>
        <taxon>Eukaryota</taxon>
        <taxon>Fungi</taxon>
        <taxon>Dikarya</taxon>
        <taxon>Basidiomycota</taxon>
        <taxon>Agaricomycotina</taxon>
        <taxon>Agaricomycetes</taxon>
        <taxon>Agaricomycetidae</taxon>
        <taxon>Agaricales</taxon>
        <taxon>Agaricineae</taxon>
        <taxon>Agaricaceae</taxon>
        <taxon>Leucocoprinus</taxon>
    </lineage>
</organism>
<accession>A0A8H5LDX6</accession>
<feature type="chain" id="PRO_5034995686" description="HAUS augmin-like complex subunit 6 N-terminal domain-containing protein" evidence="2">
    <location>
        <begin position="30"/>
        <end position="655"/>
    </location>
</feature>
<evidence type="ECO:0000256" key="1">
    <source>
        <dbReference type="SAM" id="MobiDB-lite"/>
    </source>
</evidence>
<sequence>MSSACTTLPLPLLLLIHLHILEYPRVNEPQYDKNLFDRRSKGLKDRVRMMEDICYFLVSLLESGARNILPTHPCSRPSDSLAFRTSLSKFLETLRHHALFLSSKKMTTNPSTTPKTPEKVDQRTSWWWKDVVVRKSLLEECAGERFECLLVAFSTHVLLHKTRPYTQDQLSTLSSTVYNSYNNKLLYCQSSRRLWLQKANLLSQRSQKLNEIKRIIEARREDPISRTNGLNNILGVTKLKYLNVQKQFWPGARGSTALVYLLRLTGLTPPDDLLFSLHEGKEELSKVNDAHSAAPPLFLPLAAARYPTELKRLRRSVFPHLQNTRHSGAKTSHSAQLYLSDDLASIKAIHKRLSEALRKVQHKQKELLVSFLQSDQRKKLQLQLMTPTLVGTEKLLRKPIVNHALLARLLLHDPAMEDSLEQKIDYMHHKILLSYPSPPDCPPCMTPLHASVPFSYPRQPKPGRGASDHSDVRTPRSTRMGIDEMSVAPSIICDMIKRVPEESNQLFENEASKIILSTENDSIDDNEATTPKFESAPNRVWTSGQKKTPGSVDHLPRRSIATTFVMPLKNLPLVTTSSTGSISFLDDENQDKVVESDSVKVTGCAALHDDKVSDIGEESQTSMTLRELLLMADSNALALIDDEEKGCFEQFSGWE</sequence>
<evidence type="ECO:0000259" key="3">
    <source>
        <dbReference type="Pfam" id="PF14661"/>
    </source>
</evidence>
<dbReference type="Proteomes" id="UP000559027">
    <property type="component" value="Unassembled WGS sequence"/>
</dbReference>
<dbReference type="OrthoDB" id="5575722at2759"/>
<keyword evidence="2" id="KW-0732">Signal</keyword>
<reference evidence="4 5" key="1">
    <citation type="journal article" date="2020" name="ISME J.">
        <title>Uncovering the hidden diversity of litter-decomposition mechanisms in mushroom-forming fungi.</title>
        <authorList>
            <person name="Floudas D."/>
            <person name="Bentzer J."/>
            <person name="Ahren D."/>
            <person name="Johansson T."/>
            <person name="Persson P."/>
            <person name="Tunlid A."/>
        </authorList>
    </citation>
    <scope>NUCLEOTIDE SEQUENCE [LARGE SCALE GENOMIC DNA]</scope>
    <source>
        <strain evidence="4 5">CBS 146.42</strain>
    </source>
</reference>
<dbReference type="Pfam" id="PF14661">
    <property type="entry name" value="HAUS6_N"/>
    <property type="match status" value="1"/>
</dbReference>